<dbReference type="EMBL" id="CM042057">
    <property type="protein sequence ID" value="KAI3692898.1"/>
    <property type="molecule type" value="Genomic_DNA"/>
</dbReference>
<reference evidence="2" key="1">
    <citation type="journal article" date="2022" name="Mol. Ecol. Resour.">
        <title>The genomes of chicory, endive, great burdock and yacon provide insights into Asteraceae palaeo-polyploidization history and plant inulin production.</title>
        <authorList>
            <person name="Fan W."/>
            <person name="Wang S."/>
            <person name="Wang H."/>
            <person name="Wang A."/>
            <person name="Jiang F."/>
            <person name="Liu H."/>
            <person name="Zhao H."/>
            <person name="Xu D."/>
            <person name="Zhang Y."/>
        </authorList>
    </citation>
    <scope>NUCLEOTIDE SEQUENCE [LARGE SCALE GENOMIC DNA]</scope>
    <source>
        <strain evidence="2">cv. Niubang</strain>
    </source>
</reference>
<protein>
    <submittedName>
        <fullName evidence="1">Uncharacterized protein</fullName>
    </submittedName>
</protein>
<gene>
    <name evidence="1" type="ORF">L6452_32723</name>
</gene>
<name>A0ACB8Z6A4_ARCLA</name>
<evidence type="ECO:0000313" key="1">
    <source>
        <dbReference type="EMBL" id="KAI3692898.1"/>
    </source>
</evidence>
<comment type="caution">
    <text evidence="1">The sequence shown here is derived from an EMBL/GenBank/DDBJ whole genome shotgun (WGS) entry which is preliminary data.</text>
</comment>
<dbReference type="Proteomes" id="UP001055879">
    <property type="component" value="Linkage Group LG11"/>
</dbReference>
<organism evidence="1 2">
    <name type="scientific">Arctium lappa</name>
    <name type="common">Greater burdock</name>
    <name type="synonym">Lappa major</name>
    <dbReference type="NCBI Taxonomy" id="4217"/>
    <lineage>
        <taxon>Eukaryota</taxon>
        <taxon>Viridiplantae</taxon>
        <taxon>Streptophyta</taxon>
        <taxon>Embryophyta</taxon>
        <taxon>Tracheophyta</taxon>
        <taxon>Spermatophyta</taxon>
        <taxon>Magnoliopsida</taxon>
        <taxon>eudicotyledons</taxon>
        <taxon>Gunneridae</taxon>
        <taxon>Pentapetalae</taxon>
        <taxon>asterids</taxon>
        <taxon>campanulids</taxon>
        <taxon>Asterales</taxon>
        <taxon>Asteraceae</taxon>
        <taxon>Carduoideae</taxon>
        <taxon>Cardueae</taxon>
        <taxon>Arctiinae</taxon>
        <taxon>Arctium</taxon>
    </lineage>
</organism>
<accession>A0ACB8Z6A4</accession>
<sequence>MFYRNKLIKINLYLYNISIFRFIAIRSRLDVPKISISLHPIFLFRQSYEEWMREKYSHFQSPIYFIEYCIEY</sequence>
<proteinExistence type="predicted"/>
<evidence type="ECO:0000313" key="2">
    <source>
        <dbReference type="Proteomes" id="UP001055879"/>
    </source>
</evidence>
<keyword evidence="2" id="KW-1185">Reference proteome</keyword>
<reference evidence="1 2" key="2">
    <citation type="journal article" date="2022" name="Mol. Ecol. Resour.">
        <title>The genomes of chicory, endive, great burdock and yacon provide insights into Asteraceae paleo-polyploidization history and plant inulin production.</title>
        <authorList>
            <person name="Fan W."/>
            <person name="Wang S."/>
            <person name="Wang H."/>
            <person name="Wang A."/>
            <person name="Jiang F."/>
            <person name="Liu H."/>
            <person name="Zhao H."/>
            <person name="Xu D."/>
            <person name="Zhang Y."/>
        </authorList>
    </citation>
    <scope>NUCLEOTIDE SEQUENCE [LARGE SCALE GENOMIC DNA]</scope>
    <source>
        <strain evidence="2">cv. Niubang</strain>
    </source>
</reference>